<name>A0ABD5PGR6_9EURY</name>
<comment type="caution">
    <text evidence="2">The sequence shown here is derived from an EMBL/GenBank/DDBJ whole genome shotgun (WGS) entry which is preliminary data.</text>
</comment>
<dbReference type="Pfam" id="PF24284">
    <property type="entry name" value="DUF7472"/>
    <property type="match status" value="1"/>
</dbReference>
<reference evidence="2 3" key="1">
    <citation type="journal article" date="2019" name="Int. J. Syst. Evol. Microbiol.">
        <title>The Global Catalogue of Microorganisms (GCM) 10K type strain sequencing project: providing services to taxonomists for standard genome sequencing and annotation.</title>
        <authorList>
            <consortium name="The Broad Institute Genomics Platform"/>
            <consortium name="The Broad Institute Genome Sequencing Center for Infectious Disease"/>
            <person name="Wu L."/>
            <person name="Ma J."/>
        </authorList>
    </citation>
    <scope>NUCLEOTIDE SEQUENCE [LARGE SCALE GENOMIC DNA]</scope>
    <source>
        <strain evidence="2 3">CGMCC 1.12553</strain>
    </source>
</reference>
<dbReference type="RefSeq" id="WP_267621550.1">
    <property type="nucleotide sequence ID" value="NZ_JAODIW010000006.1"/>
</dbReference>
<keyword evidence="1" id="KW-1133">Transmembrane helix</keyword>
<evidence type="ECO:0000313" key="3">
    <source>
        <dbReference type="Proteomes" id="UP001595921"/>
    </source>
</evidence>
<keyword evidence="3" id="KW-1185">Reference proteome</keyword>
<evidence type="ECO:0000256" key="1">
    <source>
        <dbReference type="SAM" id="Phobius"/>
    </source>
</evidence>
<evidence type="ECO:0008006" key="4">
    <source>
        <dbReference type="Google" id="ProtNLM"/>
    </source>
</evidence>
<gene>
    <name evidence="2" type="ORF">ACFO0N_17010</name>
</gene>
<dbReference type="AlphaFoldDB" id="A0ABD5PGR6"/>
<organism evidence="2 3">
    <name type="scientific">Halobium salinum</name>
    <dbReference type="NCBI Taxonomy" id="1364940"/>
    <lineage>
        <taxon>Archaea</taxon>
        <taxon>Methanobacteriati</taxon>
        <taxon>Methanobacteriota</taxon>
        <taxon>Stenosarchaea group</taxon>
        <taxon>Halobacteria</taxon>
        <taxon>Halobacteriales</taxon>
        <taxon>Haloferacaceae</taxon>
        <taxon>Halobium</taxon>
    </lineage>
</organism>
<protein>
    <recommendedName>
        <fullName evidence="4">Transporter</fullName>
    </recommendedName>
</protein>
<keyword evidence="1" id="KW-0812">Transmembrane</keyword>
<sequence length="64" mass="6662">MNIEGETLREILVSLLAVLVFIAVILAIGMTYGNPLTGVGGLALVGAIVFFILLMAGVGLFLSR</sequence>
<dbReference type="InterPro" id="IPR055895">
    <property type="entry name" value="DUF7472"/>
</dbReference>
<keyword evidence="1" id="KW-0472">Membrane</keyword>
<feature type="transmembrane region" description="Helical" evidence="1">
    <location>
        <begin position="12"/>
        <end position="33"/>
    </location>
</feature>
<feature type="transmembrane region" description="Helical" evidence="1">
    <location>
        <begin position="39"/>
        <end position="62"/>
    </location>
</feature>
<proteinExistence type="predicted"/>
<accession>A0ABD5PGR6</accession>
<dbReference type="EMBL" id="JBHSDS010000008">
    <property type="protein sequence ID" value="MFC4359646.1"/>
    <property type="molecule type" value="Genomic_DNA"/>
</dbReference>
<evidence type="ECO:0000313" key="2">
    <source>
        <dbReference type="EMBL" id="MFC4359646.1"/>
    </source>
</evidence>
<dbReference type="Proteomes" id="UP001595921">
    <property type="component" value="Unassembled WGS sequence"/>
</dbReference>